<dbReference type="AlphaFoldDB" id="A0DYH8"/>
<accession>A0DYH8</accession>
<sequence length="374" mass="44673">MRKSFQIIFGIDSRKEKREPIIQERVQQEFVFDSQKSEQHQNQFLMMNLQRKRTNQYLYASERLRSIYQIKIQSNGFEKIPIIAYPKDNTEVIGLFQVMEKSKFEFESCQMELESLDSGSLFGEKLAQKSAIIMTCVSKEDFRPYYAQEQSQDNDNIQSQSSQQHHKKIKQPKKQQTIFGLNKSKVEFIREDKEQKSQYNNSESHFKRLGGILEDYILFYCPLFQKMKVFITKSFKIKVLRKRCSIQQQILKNIQIEFSNLNKIKFTNDLYFELNDSFQQIGLKKTNSQINSDDQTSRRKITNTKSNQIKFCNEKNPFIIWDDDNLSLNNRFSTPWQSSNLMKVFFNEFDDYNRISENIQFEDNGKQLENQEKR</sequence>
<gene>
    <name evidence="2" type="ORF">GSPATT00003063001</name>
</gene>
<dbReference type="HOGENOM" id="CLU_740729_0_0_1"/>
<dbReference type="Proteomes" id="UP000000600">
    <property type="component" value="Unassembled WGS sequence"/>
</dbReference>
<feature type="compositionally biased region" description="Basic residues" evidence="1">
    <location>
        <begin position="164"/>
        <end position="173"/>
    </location>
</feature>
<reference evidence="2 3" key="1">
    <citation type="journal article" date="2006" name="Nature">
        <title>Global trends of whole-genome duplications revealed by the ciliate Paramecium tetraurelia.</title>
        <authorList>
            <consortium name="Genoscope"/>
            <person name="Aury J.-M."/>
            <person name="Jaillon O."/>
            <person name="Duret L."/>
            <person name="Noel B."/>
            <person name="Jubin C."/>
            <person name="Porcel B.M."/>
            <person name="Segurens B."/>
            <person name="Daubin V."/>
            <person name="Anthouard V."/>
            <person name="Aiach N."/>
            <person name="Arnaiz O."/>
            <person name="Billaut A."/>
            <person name="Beisson J."/>
            <person name="Blanc I."/>
            <person name="Bouhouche K."/>
            <person name="Camara F."/>
            <person name="Duharcourt S."/>
            <person name="Guigo R."/>
            <person name="Gogendeau D."/>
            <person name="Katinka M."/>
            <person name="Keller A.-M."/>
            <person name="Kissmehl R."/>
            <person name="Klotz C."/>
            <person name="Koll F."/>
            <person name="Le Moue A."/>
            <person name="Lepere C."/>
            <person name="Malinsky S."/>
            <person name="Nowacki M."/>
            <person name="Nowak J.K."/>
            <person name="Plattner H."/>
            <person name="Poulain J."/>
            <person name="Ruiz F."/>
            <person name="Serrano V."/>
            <person name="Zagulski M."/>
            <person name="Dessen P."/>
            <person name="Betermier M."/>
            <person name="Weissenbach J."/>
            <person name="Scarpelli C."/>
            <person name="Schachter V."/>
            <person name="Sperling L."/>
            <person name="Meyer E."/>
            <person name="Cohen J."/>
            <person name="Wincker P."/>
        </authorList>
    </citation>
    <scope>NUCLEOTIDE SEQUENCE [LARGE SCALE GENOMIC DNA]</scope>
    <source>
        <strain evidence="2 3">Stock d4-2</strain>
    </source>
</reference>
<name>A0DYH8_PARTE</name>
<dbReference type="GeneID" id="5041277"/>
<evidence type="ECO:0000313" key="2">
    <source>
        <dbReference type="EMBL" id="CAK88095.1"/>
    </source>
</evidence>
<protein>
    <submittedName>
        <fullName evidence="2">Uncharacterized protein</fullName>
    </submittedName>
</protein>
<keyword evidence="3" id="KW-1185">Reference proteome</keyword>
<dbReference type="KEGG" id="ptm:GSPATT00003063001"/>
<feature type="compositionally biased region" description="Low complexity" evidence="1">
    <location>
        <begin position="150"/>
        <end position="163"/>
    </location>
</feature>
<dbReference type="EMBL" id="CT868649">
    <property type="protein sequence ID" value="CAK88095.1"/>
    <property type="molecule type" value="Genomic_DNA"/>
</dbReference>
<dbReference type="OMA" id="RPYYAQE"/>
<dbReference type="RefSeq" id="XP_001455492.1">
    <property type="nucleotide sequence ID" value="XM_001455455.1"/>
</dbReference>
<dbReference type="OrthoDB" id="319770at2759"/>
<organism evidence="2 3">
    <name type="scientific">Paramecium tetraurelia</name>
    <dbReference type="NCBI Taxonomy" id="5888"/>
    <lineage>
        <taxon>Eukaryota</taxon>
        <taxon>Sar</taxon>
        <taxon>Alveolata</taxon>
        <taxon>Ciliophora</taxon>
        <taxon>Intramacronucleata</taxon>
        <taxon>Oligohymenophorea</taxon>
        <taxon>Peniculida</taxon>
        <taxon>Parameciidae</taxon>
        <taxon>Paramecium</taxon>
    </lineage>
</organism>
<feature type="region of interest" description="Disordered" evidence="1">
    <location>
        <begin position="149"/>
        <end position="175"/>
    </location>
</feature>
<evidence type="ECO:0000313" key="3">
    <source>
        <dbReference type="Proteomes" id="UP000000600"/>
    </source>
</evidence>
<dbReference type="InParanoid" id="A0DYH8"/>
<proteinExistence type="predicted"/>
<evidence type="ECO:0000256" key="1">
    <source>
        <dbReference type="SAM" id="MobiDB-lite"/>
    </source>
</evidence>